<dbReference type="Pfam" id="PF13682">
    <property type="entry name" value="CZB"/>
    <property type="match status" value="1"/>
</dbReference>
<evidence type="ECO:0000259" key="1">
    <source>
        <dbReference type="Pfam" id="PF13682"/>
    </source>
</evidence>
<evidence type="ECO:0000313" key="3">
    <source>
        <dbReference type="Proteomes" id="UP000266389"/>
    </source>
</evidence>
<evidence type="ECO:0000313" key="2">
    <source>
        <dbReference type="EMBL" id="RFM23185.1"/>
    </source>
</evidence>
<accession>A0A395LX82</accession>
<dbReference type="InterPro" id="IPR025991">
    <property type="entry name" value="Chemoreceptor_zinc-bind_dom"/>
</dbReference>
<dbReference type="Gene3D" id="1.20.120.30">
    <property type="entry name" value="Aspartate receptor, ligand-binding domain"/>
    <property type="match status" value="1"/>
</dbReference>
<name>A0A395LX82_9BACT</name>
<organism evidence="2 3">
    <name type="scientific">Candidatus Thermochlorobacter aerophilus</name>
    <dbReference type="NCBI Taxonomy" id="1868324"/>
    <lineage>
        <taxon>Bacteria</taxon>
        <taxon>Pseudomonadati</taxon>
        <taxon>Chlorobiota</taxon>
        <taxon>Chlorobiia</taxon>
        <taxon>Chlorobiales</taxon>
        <taxon>Candidatus Thermochlorobacteriaceae</taxon>
        <taxon>Candidatus Thermochlorobacter</taxon>
    </lineage>
</organism>
<reference evidence="2 3" key="1">
    <citation type="journal article" date="2011" name="ISME J.">
        <title>Community ecology of hot spring cyanobacterial mats: predominant populations and their functional potential.</title>
        <authorList>
            <person name="Klatt C.G."/>
            <person name="Wood J.M."/>
            <person name="Rusch D.B."/>
            <person name="Bateson M.M."/>
            <person name="Hamamura N."/>
            <person name="Heidelberg J.F."/>
            <person name="Grossman A.R."/>
            <person name="Bhaya D."/>
            <person name="Cohan F.M."/>
            <person name="Kuhl M."/>
            <person name="Bryant D.A."/>
            <person name="Ward D.M."/>
        </authorList>
    </citation>
    <scope>NUCLEOTIDE SEQUENCE [LARGE SCALE GENOMIC DNA]</scope>
    <source>
        <strain evidence="2">OS</strain>
    </source>
</reference>
<dbReference type="AlphaFoldDB" id="A0A395LX82"/>
<dbReference type="EMBL" id="PHFL01000068">
    <property type="protein sequence ID" value="RFM23185.1"/>
    <property type="molecule type" value="Genomic_DNA"/>
</dbReference>
<feature type="domain" description="Chemoreceptor zinc-binding" evidence="1">
    <location>
        <begin position="56"/>
        <end position="124"/>
    </location>
</feature>
<gene>
    <name evidence="2" type="ORF">D0433_11910</name>
</gene>
<protein>
    <recommendedName>
        <fullName evidence="1">Chemoreceptor zinc-binding domain-containing protein</fullName>
    </recommendedName>
</protein>
<sequence length="165" mass="18611">MKLSFKEWISKFTQKATHQTEEATATSDSVPALLEMVDPVEAEAAGLNFHSAIISHQNWKVRFRAMIETGITEALNPEVIAQDNQCAVGKWIYGPAKEKYGNHLLYEKLRGDHAFFHLCASRVLVMILHGEKQKALQEIEKGAYARASNDVIMDLAMFYKVVTKD</sequence>
<dbReference type="Proteomes" id="UP000266389">
    <property type="component" value="Unassembled WGS sequence"/>
</dbReference>
<comment type="caution">
    <text evidence="2">The sequence shown here is derived from an EMBL/GenBank/DDBJ whole genome shotgun (WGS) entry which is preliminary data.</text>
</comment>
<proteinExistence type="predicted"/>